<evidence type="ECO:0000313" key="10">
    <source>
        <dbReference type="Proteomes" id="UP001592528"/>
    </source>
</evidence>
<dbReference type="EC" id="3.1.1.11" evidence="5"/>
<dbReference type="EMBL" id="JBHEZZ010000001">
    <property type="protein sequence ID" value="MFC1400087.1"/>
    <property type="molecule type" value="Genomic_DNA"/>
</dbReference>
<name>A0ABV6UF57_9ACTN</name>
<comment type="catalytic activity">
    <reaction evidence="5">
        <text>[(1-&gt;4)-alpha-D-galacturonosyl methyl ester](n) + n H2O = [(1-&gt;4)-alpha-D-galacturonosyl](n) + n methanol + n H(+)</text>
        <dbReference type="Rhea" id="RHEA:22380"/>
        <dbReference type="Rhea" id="RHEA-COMP:14570"/>
        <dbReference type="Rhea" id="RHEA-COMP:14573"/>
        <dbReference type="ChEBI" id="CHEBI:15377"/>
        <dbReference type="ChEBI" id="CHEBI:15378"/>
        <dbReference type="ChEBI" id="CHEBI:17790"/>
        <dbReference type="ChEBI" id="CHEBI:140522"/>
        <dbReference type="ChEBI" id="CHEBI:140523"/>
        <dbReference type="EC" id="3.1.1.11"/>
    </reaction>
</comment>
<dbReference type="InterPro" id="IPR000070">
    <property type="entry name" value="Pectinesterase_cat"/>
</dbReference>
<dbReference type="SUPFAM" id="SSF51126">
    <property type="entry name" value="Pectin lyase-like"/>
    <property type="match status" value="1"/>
</dbReference>
<feature type="transmembrane region" description="Helical" evidence="7">
    <location>
        <begin position="24"/>
        <end position="44"/>
    </location>
</feature>
<evidence type="ECO:0000256" key="6">
    <source>
        <dbReference type="SAM" id="MobiDB-lite"/>
    </source>
</evidence>
<comment type="pathway">
    <text evidence="5">Glycan metabolism; pectin degradation; 2-dehydro-3-deoxy-D-gluconate from pectin: step 1/5.</text>
</comment>
<feature type="region of interest" description="Disordered" evidence="6">
    <location>
        <begin position="1"/>
        <end position="22"/>
    </location>
</feature>
<evidence type="ECO:0000256" key="5">
    <source>
        <dbReference type="RuleBase" id="RU000589"/>
    </source>
</evidence>
<dbReference type="RefSeq" id="WP_232242044.1">
    <property type="nucleotide sequence ID" value="NZ_JBHEZZ010000001.1"/>
</dbReference>
<protein>
    <recommendedName>
        <fullName evidence="5">Pectinesterase</fullName>
        <ecNumber evidence="5">3.1.1.11</ecNumber>
    </recommendedName>
</protein>
<dbReference type="Gene3D" id="2.160.20.10">
    <property type="entry name" value="Single-stranded right-handed beta-helix, Pectin lyase-like"/>
    <property type="match status" value="1"/>
</dbReference>
<dbReference type="InterPro" id="IPR012334">
    <property type="entry name" value="Pectin_lyas_fold"/>
</dbReference>
<keyword evidence="7" id="KW-0472">Membrane</keyword>
<reference evidence="9 10" key="1">
    <citation type="submission" date="2024-09" db="EMBL/GenBank/DDBJ databases">
        <authorList>
            <person name="Lee S.D."/>
        </authorList>
    </citation>
    <scope>NUCLEOTIDE SEQUENCE [LARGE SCALE GENOMIC DNA]</scope>
    <source>
        <strain evidence="9 10">N1-5</strain>
    </source>
</reference>
<proteinExistence type="inferred from homology"/>
<evidence type="ECO:0000256" key="4">
    <source>
        <dbReference type="PROSITE-ProRule" id="PRU10040"/>
    </source>
</evidence>
<dbReference type="InterPro" id="IPR033131">
    <property type="entry name" value="Pectinesterase_Asp_AS"/>
</dbReference>
<evidence type="ECO:0000259" key="8">
    <source>
        <dbReference type="Pfam" id="PF01095"/>
    </source>
</evidence>
<comment type="caution">
    <text evidence="9">The sequence shown here is derived from an EMBL/GenBank/DDBJ whole genome shotgun (WGS) entry which is preliminary data.</text>
</comment>
<evidence type="ECO:0000256" key="3">
    <source>
        <dbReference type="ARBA" id="ARBA00023085"/>
    </source>
</evidence>
<comment type="similarity">
    <text evidence="1">Belongs to the pectinesterase family.</text>
</comment>
<keyword evidence="7" id="KW-0812">Transmembrane</keyword>
<keyword evidence="7" id="KW-1133">Transmembrane helix</keyword>
<evidence type="ECO:0000256" key="2">
    <source>
        <dbReference type="ARBA" id="ARBA00022801"/>
    </source>
</evidence>
<feature type="compositionally biased region" description="Basic residues" evidence="6">
    <location>
        <begin position="13"/>
        <end position="22"/>
    </location>
</feature>
<dbReference type="InterPro" id="IPR011050">
    <property type="entry name" value="Pectin_lyase_fold/virulence"/>
</dbReference>
<feature type="active site" evidence="4">
    <location>
        <position position="216"/>
    </location>
</feature>
<dbReference type="Pfam" id="PF01095">
    <property type="entry name" value="Pectinesterase"/>
    <property type="match status" value="1"/>
</dbReference>
<keyword evidence="3 5" id="KW-0063">Aspartyl esterase</keyword>
<evidence type="ECO:0000313" key="9">
    <source>
        <dbReference type="EMBL" id="MFC1400087.1"/>
    </source>
</evidence>
<dbReference type="PANTHER" id="PTHR31321">
    <property type="entry name" value="ACYL-COA THIOESTER HYDROLASE YBHC-RELATED"/>
    <property type="match status" value="1"/>
</dbReference>
<dbReference type="PROSITE" id="PS00503">
    <property type="entry name" value="PECTINESTERASE_2"/>
    <property type="match status" value="1"/>
</dbReference>
<evidence type="ECO:0000256" key="1">
    <source>
        <dbReference type="ARBA" id="ARBA00008891"/>
    </source>
</evidence>
<keyword evidence="10" id="KW-1185">Reference proteome</keyword>
<accession>A0ABV6UF57</accession>
<gene>
    <name evidence="9" type="ORF">ACEZDJ_02155</name>
</gene>
<organism evidence="9 10">
    <name type="scientific">Streptacidiphilus cavernicola</name>
    <dbReference type="NCBI Taxonomy" id="3342716"/>
    <lineage>
        <taxon>Bacteria</taxon>
        <taxon>Bacillati</taxon>
        <taxon>Actinomycetota</taxon>
        <taxon>Actinomycetes</taxon>
        <taxon>Kitasatosporales</taxon>
        <taxon>Streptomycetaceae</taxon>
        <taxon>Streptacidiphilus</taxon>
    </lineage>
</organism>
<keyword evidence="2 5" id="KW-0378">Hydrolase</keyword>
<evidence type="ECO:0000256" key="7">
    <source>
        <dbReference type="SAM" id="Phobius"/>
    </source>
</evidence>
<dbReference type="Proteomes" id="UP001592528">
    <property type="component" value="Unassembled WGS sequence"/>
</dbReference>
<feature type="domain" description="Pectinesterase catalytic" evidence="8">
    <location>
        <begin position="52"/>
        <end position="357"/>
    </location>
</feature>
<sequence length="365" mass="37584">MPEPDLDRATPQQHHRRSRTTRRLVAAGAVLAAVGGAAAVPLFADAASTATLTVAADGSAEYTTVQAAVNAAAAGDTISIAKGTYHEVVSVPVTKTGLTVKGATGNPEDVVITYGNASGTPKSDGTTYGTLGSATATFAAAGVTVENITVTNSFSKAANPSITAGQAVALNAEGDRQVYRNDRFLGHQDTLLAWSPSATAQTRQYFSNVFIKGDVDFIFGNATAVFDHANIQAIDDGAAAGGLNGFLTAANTDSSKTYGFLITNSTVYSTAAANTYYLGRPWHTNSTAVAQVVVRNTVLPAAIKAATPWTDMSGFAWTSARFKSYLNTGAGSGSYTGSPQLTAAQAANYTAARYLAGTDGWNPIQ</sequence>
<dbReference type="PANTHER" id="PTHR31321:SF57">
    <property type="entry name" value="PECTINESTERASE 53-RELATED"/>
    <property type="match status" value="1"/>
</dbReference>